<sequence>MATSDDESEIDSRKIKKSNEFKCQYCNKRVVESSTCAKCQENFHPSCLIKSAEQKSTTCKHEAILPVMRGEHINLPIRVYQRPPYQLPTTQVPHAIVLTISPTHVLANSRQRQNLKLKV</sequence>
<keyword evidence="2" id="KW-1185">Reference proteome</keyword>
<evidence type="ECO:0000313" key="1">
    <source>
        <dbReference type="EMBL" id="KAK9886311.1"/>
    </source>
</evidence>
<accession>A0AAW1UZJ5</accession>
<evidence type="ECO:0000313" key="2">
    <source>
        <dbReference type="Proteomes" id="UP001431783"/>
    </source>
</evidence>
<protein>
    <recommendedName>
        <fullName evidence="3">Phorbol-ester/DAG-type domain-containing protein</fullName>
    </recommendedName>
</protein>
<comment type="caution">
    <text evidence="1">The sequence shown here is derived from an EMBL/GenBank/DDBJ whole genome shotgun (WGS) entry which is preliminary data.</text>
</comment>
<reference evidence="1 2" key="1">
    <citation type="submission" date="2023-03" db="EMBL/GenBank/DDBJ databases">
        <title>Genome insight into feeding habits of ladybird beetles.</title>
        <authorList>
            <person name="Li H.-S."/>
            <person name="Huang Y.-H."/>
            <person name="Pang H."/>
        </authorList>
    </citation>
    <scope>NUCLEOTIDE SEQUENCE [LARGE SCALE GENOMIC DNA]</scope>
    <source>
        <strain evidence="1">SYSU_2023b</strain>
        <tissue evidence="1">Whole body</tissue>
    </source>
</reference>
<proteinExistence type="predicted"/>
<gene>
    <name evidence="1" type="ORF">WA026_015822</name>
</gene>
<dbReference type="InterPro" id="IPR013083">
    <property type="entry name" value="Znf_RING/FYVE/PHD"/>
</dbReference>
<dbReference type="AlphaFoldDB" id="A0AAW1UZJ5"/>
<evidence type="ECO:0008006" key="3">
    <source>
        <dbReference type="Google" id="ProtNLM"/>
    </source>
</evidence>
<dbReference type="EMBL" id="JARQZJ010000099">
    <property type="protein sequence ID" value="KAK9886311.1"/>
    <property type="molecule type" value="Genomic_DNA"/>
</dbReference>
<organism evidence="1 2">
    <name type="scientific">Henosepilachna vigintioctopunctata</name>
    <dbReference type="NCBI Taxonomy" id="420089"/>
    <lineage>
        <taxon>Eukaryota</taxon>
        <taxon>Metazoa</taxon>
        <taxon>Ecdysozoa</taxon>
        <taxon>Arthropoda</taxon>
        <taxon>Hexapoda</taxon>
        <taxon>Insecta</taxon>
        <taxon>Pterygota</taxon>
        <taxon>Neoptera</taxon>
        <taxon>Endopterygota</taxon>
        <taxon>Coleoptera</taxon>
        <taxon>Polyphaga</taxon>
        <taxon>Cucujiformia</taxon>
        <taxon>Coccinelloidea</taxon>
        <taxon>Coccinellidae</taxon>
        <taxon>Epilachninae</taxon>
        <taxon>Epilachnini</taxon>
        <taxon>Henosepilachna</taxon>
    </lineage>
</organism>
<name>A0AAW1UZJ5_9CUCU</name>
<dbReference type="Gene3D" id="3.30.40.10">
    <property type="entry name" value="Zinc/RING finger domain, C3HC4 (zinc finger)"/>
    <property type="match status" value="1"/>
</dbReference>
<dbReference type="Proteomes" id="UP001431783">
    <property type="component" value="Unassembled WGS sequence"/>
</dbReference>